<feature type="transmembrane region" description="Helical" evidence="6">
    <location>
        <begin position="234"/>
        <end position="253"/>
    </location>
</feature>
<organism evidence="8 9">
    <name type="scientific">Robertmurraya mangrovi</name>
    <dbReference type="NCBI Taxonomy" id="3098077"/>
    <lineage>
        <taxon>Bacteria</taxon>
        <taxon>Bacillati</taxon>
        <taxon>Bacillota</taxon>
        <taxon>Bacilli</taxon>
        <taxon>Bacillales</taxon>
        <taxon>Bacillaceae</taxon>
        <taxon>Robertmurraya</taxon>
    </lineage>
</organism>
<feature type="domain" description="Major facilitator superfamily (MFS) profile" evidence="7">
    <location>
        <begin position="1"/>
        <end position="411"/>
    </location>
</feature>
<dbReference type="InterPro" id="IPR036259">
    <property type="entry name" value="MFS_trans_sf"/>
</dbReference>
<dbReference type="InterPro" id="IPR052528">
    <property type="entry name" value="Sugar_transport-like"/>
</dbReference>
<dbReference type="PROSITE" id="PS50850">
    <property type="entry name" value="MFS"/>
    <property type="match status" value="1"/>
</dbReference>
<feature type="transmembrane region" description="Helical" evidence="6">
    <location>
        <begin position="265"/>
        <end position="284"/>
    </location>
</feature>
<feature type="transmembrane region" description="Helical" evidence="6">
    <location>
        <begin position="319"/>
        <end position="337"/>
    </location>
</feature>
<protein>
    <submittedName>
        <fullName evidence="8">MFS transporter</fullName>
    </submittedName>
</protein>
<feature type="transmembrane region" description="Helical" evidence="6">
    <location>
        <begin position="82"/>
        <end position="100"/>
    </location>
</feature>
<proteinExistence type="predicted"/>
<evidence type="ECO:0000313" key="8">
    <source>
        <dbReference type="EMBL" id="MDZ5474471.1"/>
    </source>
</evidence>
<dbReference type="SUPFAM" id="SSF103473">
    <property type="entry name" value="MFS general substrate transporter"/>
    <property type="match status" value="1"/>
</dbReference>
<dbReference type="PANTHER" id="PTHR23526">
    <property type="entry name" value="INTEGRAL MEMBRANE TRANSPORT PROTEIN-RELATED"/>
    <property type="match status" value="1"/>
</dbReference>
<keyword evidence="3 6" id="KW-0812">Transmembrane</keyword>
<evidence type="ECO:0000256" key="1">
    <source>
        <dbReference type="ARBA" id="ARBA00004651"/>
    </source>
</evidence>
<evidence type="ECO:0000256" key="6">
    <source>
        <dbReference type="SAM" id="Phobius"/>
    </source>
</evidence>
<sequence length="423" mass="46776">MKAFTLLTQYRTYSKNIQSILIWNITFCLGLGIHLVLYNLYLQSIVFDEIMIGKILGLNFFAQAIIYIPAGLFSDRLGSKKGVLVGVGIFIIALIGNLFANTPDELLVWGFLIGLGNASSIVTFVPLLTEYSNEIERKDLFTFAFSTGTFFTFLGTLLGGIISDNIQAIFHFSETTSLRFTLSITVILLILCTIPLFFIKRRNVPEKEEKSHRSFVTLVKSDPKSLMPIVKFSFSKVLAGVSLGIIAPFINLFFLDKFDLSTSNISIVLAAGTLATVIFMSINPKITNQISEVKTVSLYNLLSIPAVIILGLSQNLWTAIIAFIIFRSANFGLTPIVSKLMMEKVTPEVRGLTNSLGFMVHSLTISLLGPVAMYIVSIVGDYQGYLYLCLISAFGSFIGAIFFHLAFEKKKKHVTKGLENNLA</sequence>
<reference evidence="8 9" key="1">
    <citation type="submission" date="2023-11" db="EMBL/GenBank/DDBJ databases">
        <title>Bacillus jintuensis, isolated from a mudflat on the Beibu Gulf coast.</title>
        <authorList>
            <person name="Li M."/>
        </authorList>
    </citation>
    <scope>NUCLEOTIDE SEQUENCE [LARGE SCALE GENOMIC DNA]</scope>
    <source>
        <strain evidence="8 9">31A1R</strain>
    </source>
</reference>
<accession>A0ABU5J4X8</accession>
<evidence type="ECO:0000256" key="2">
    <source>
        <dbReference type="ARBA" id="ARBA00022448"/>
    </source>
</evidence>
<comment type="caution">
    <text evidence="8">The sequence shown here is derived from an EMBL/GenBank/DDBJ whole genome shotgun (WGS) entry which is preliminary data.</text>
</comment>
<dbReference type="InterPro" id="IPR020846">
    <property type="entry name" value="MFS_dom"/>
</dbReference>
<feature type="transmembrane region" description="Helical" evidence="6">
    <location>
        <begin position="140"/>
        <end position="162"/>
    </location>
</feature>
<evidence type="ECO:0000259" key="7">
    <source>
        <dbReference type="PROSITE" id="PS50850"/>
    </source>
</evidence>
<evidence type="ECO:0000256" key="5">
    <source>
        <dbReference type="ARBA" id="ARBA00023136"/>
    </source>
</evidence>
<feature type="transmembrane region" description="Helical" evidence="6">
    <location>
        <begin position="296"/>
        <end position="313"/>
    </location>
</feature>
<keyword evidence="4 6" id="KW-1133">Transmembrane helix</keyword>
<keyword evidence="5 6" id="KW-0472">Membrane</keyword>
<name>A0ABU5J4X8_9BACI</name>
<dbReference type="InterPro" id="IPR011701">
    <property type="entry name" value="MFS"/>
</dbReference>
<gene>
    <name evidence="8" type="ORF">SM124_22610</name>
</gene>
<feature type="transmembrane region" description="Helical" evidence="6">
    <location>
        <begin position="358"/>
        <end position="379"/>
    </location>
</feature>
<evidence type="ECO:0000256" key="3">
    <source>
        <dbReference type="ARBA" id="ARBA00022692"/>
    </source>
</evidence>
<feature type="transmembrane region" description="Helical" evidence="6">
    <location>
        <begin position="20"/>
        <end position="38"/>
    </location>
</feature>
<feature type="transmembrane region" description="Helical" evidence="6">
    <location>
        <begin position="385"/>
        <end position="407"/>
    </location>
</feature>
<keyword evidence="2" id="KW-0813">Transport</keyword>
<evidence type="ECO:0000313" key="9">
    <source>
        <dbReference type="Proteomes" id="UP001290455"/>
    </source>
</evidence>
<evidence type="ECO:0000256" key="4">
    <source>
        <dbReference type="ARBA" id="ARBA00022989"/>
    </source>
</evidence>
<dbReference type="EMBL" id="JAXOFX010000026">
    <property type="protein sequence ID" value="MDZ5474471.1"/>
    <property type="molecule type" value="Genomic_DNA"/>
</dbReference>
<keyword evidence="9" id="KW-1185">Reference proteome</keyword>
<comment type="subcellular location">
    <subcellularLocation>
        <location evidence="1">Cell membrane</location>
        <topology evidence="1">Multi-pass membrane protein</topology>
    </subcellularLocation>
</comment>
<feature type="transmembrane region" description="Helical" evidence="6">
    <location>
        <begin position="106"/>
        <end position="128"/>
    </location>
</feature>
<feature type="transmembrane region" description="Helical" evidence="6">
    <location>
        <begin position="182"/>
        <end position="199"/>
    </location>
</feature>
<feature type="transmembrane region" description="Helical" evidence="6">
    <location>
        <begin position="50"/>
        <end position="70"/>
    </location>
</feature>
<dbReference type="Proteomes" id="UP001290455">
    <property type="component" value="Unassembled WGS sequence"/>
</dbReference>
<dbReference type="RefSeq" id="WP_322448753.1">
    <property type="nucleotide sequence ID" value="NZ_JAXOFX010000026.1"/>
</dbReference>
<dbReference type="Pfam" id="PF07690">
    <property type="entry name" value="MFS_1"/>
    <property type="match status" value="2"/>
</dbReference>
<dbReference type="PANTHER" id="PTHR23526:SF2">
    <property type="entry name" value="MAJOR FACILITATOR SUPERFAMILY (MFS) PROFILE DOMAIN-CONTAINING PROTEIN"/>
    <property type="match status" value="1"/>
</dbReference>
<dbReference type="Gene3D" id="1.20.1250.20">
    <property type="entry name" value="MFS general substrate transporter like domains"/>
    <property type="match status" value="2"/>
</dbReference>